<reference evidence="5 6" key="1">
    <citation type="journal article" date="2019" name="Emerg. Microbes Infect.">
        <title>Comprehensive subspecies identification of 175 nontuberculous mycobacteria species based on 7547 genomic profiles.</title>
        <authorList>
            <person name="Matsumoto Y."/>
            <person name="Kinjo T."/>
            <person name="Motooka D."/>
            <person name="Nabeya D."/>
            <person name="Jung N."/>
            <person name="Uechi K."/>
            <person name="Horii T."/>
            <person name="Iida T."/>
            <person name="Fujita J."/>
            <person name="Nakamura S."/>
        </authorList>
    </citation>
    <scope>NUCLEOTIDE SEQUENCE [LARGE SCALE GENOMIC DNA]</scope>
    <source>
        <strain evidence="5 6">JCM 18113</strain>
    </source>
</reference>
<evidence type="ECO:0000256" key="1">
    <source>
        <dbReference type="ARBA" id="ARBA00001954"/>
    </source>
</evidence>
<comment type="cofactor">
    <cofactor evidence="1">
        <name>Fe(2+)</name>
        <dbReference type="ChEBI" id="CHEBI:29033"/>
    </cofactor>
</comment>
<keyword evidence="3" id="KW-0408">Iron</keyword>
<name>A0ABN6A8P7_MYCNT</name>
<dbReference type="InterPro" id="IPR039994">
    <property type="entry name" value="NO66-like"/>
</dbReference>
<evidence type="ECO:0000313" key="5">
    <source>
        <dbReference type="EMBL" id="BBY39470.1"/>
    </source>
</evidence>
<evidence type="ECO:0000259" key="4">
    <source>
        <dbReference type="PROSITE" id="PS51184"/>
    </source>
</evidence>
<sequence>MVNFPKAAGPRCSHPSYWDVQNAGLSPAHHDDVCRGVAIEPSLAWLLQPLEVETFLNEIWGATHYHVKRGCAGYFDSLLRAPSAIEELLELFRRDPSTVHLLKGEDRRSGSDSYRLADGSLDLVRVRNDFADGYTIILGGVERYMRAVGSLAHSIEVELNYPIQVNAYITPPETQGLIPHYDDHDVFFLQVHGSKLWHLYDGPSVPPRELQPEKNKAVAIDGLPLRADLRLEVGDVLYLPRGQVHAAETNSEPSAHLTVGFHPPTMLTLAIAALSAQRFHDDRLNAYLPPRHLDDADVQADLADLLRDAVKAVEDQGAVARGLDVLADRLVRRGRIPPIGPASNAARIDGQTLVRKYQPLYSRVRAVDGGVALRFAGLSVRAGTDHKAAMLFIARSAEPFRVCDLPGLGAQEQIELARSLIVSGFLVRVQD</sequence>
<evidence type="ECO:0000256" key="3">
    <source>
        <dbReference type="ARBA" id="ARBA00023004"/>
    </source>
</evidence>
<dbReference type="Gene3D" id="2.60.120.650">
    <property type="entry name" value="Cupin"/>
    <property type="match status" value="1"/>
</dbReference>
<dbReference type="PANTHER" id="PTHR13096">
    <property type="entry name" value="MINA53 MYC INDUCED NUCLEAR ANTIGEN"/>
    <property type="match status" value="1"/>
</dbReference>
<dbReference type="PANTHER" id="PTHR13096:SF9">
    <property type="entry name" value="BIFUNCTIONAL LYSINE-SPECIFIC DEMETHYLASE AND HISTIDYL-HYDROXYLASE"/>
    <property type="match status" value="1"/>
</dbReference>
<dbReference type="EMBL" id="AP022590">
    <property type="protein sequence ID" value="BBY39470.1"/>
    <property type="molecule type" value="Genomic_DNA"/>
</dbReference>
<gene>
    <name evidence="5" type="ORF">MMAN_36040</name>
</gene>
<feature type="domain" description="JmjC" evidence="4">
    <location>
        <begin position="137"/>
        <end position="278"/>
    </location>
</feature>
<accession>A0ABN6A8P7</accession>
<dbReference type="SUPFAM" id="SSF51197">
    <property type="entry name" value="Clavaminate synthase-like"/>
    <property type="match status" value="1"/>
</dbReference>
<dbReference type="RefSeq" id="WP_083096740.1">
    <property type="nucleotide sequence ID" value="NZ_AP022590.1"/>
</dbReference>
<protein>
    <recommendedName>
        <fullName evidence="4">JmjC domain-containing protein</fullName>
    </recommendedName>
</protein>
<dbReference type="Pfam" id="PF08007">
    <property type="entry name" value="JmjC_2"/>
    <property type="match status" value="1"/>
</dbReference>
<keyword evidence="6" id="KW-1185">Reference proteome</keyword>
<evidence type="ECO:0000256" key="2">
    <source>
        <dbReference type="ARBA" id="ARBA00022723"/>
    </source>
</evidence>
<evidence type="ECO:0000313" key="6">
    <source>
        <dbReference type="Proteomes" id="UP000465812"/>
    </source>
</evidence>
<proteinExistence type="predicted"/>
<dbReference type="PROSITE" id="PS51184">
    <property type="entry name" value="JMJC"/>
    <property type="match status" value="1"/>
</dbReference>
<keyword evidence="2" id="KW-0479">Metal-binding</keyword>
<organism evidence="5 6">
    <name type="scientific">Mycobacterium mantenii</name>
    <dbReference type="NCBI Taxonomy" id="560555"/>
    <lineage>
        <taxon>Bacteria</taxon>
        <taxon>Bacillati</taxon>
        <taxon>Actinomycetota</taxon>
        <taxon>Actinomycetes</taxon>
        <taxon>Mycobacteriales</taxon>
        <taxon>Mycobacteriaceae</taxon>
        <taxon>Mycobacterium</taxon>
        <taxon>Mycobacterium avium complex (MAC)</taxon>
    </lineage>
</organism>
<dbReference type="Proteomes" id="UP000465812">
    <property type="component" value="Chromosome"/>
</dbReference>
<dbReference type="InterPro" id="IPR003347">
    <property type="entry name" value="JmjC_dom"/>
</dbReference>